<feature type="transmembrane region" description="Helical" evidence="8">
    <location>
        <begin position="427"/>
        <end position="445"/>
    </location>
</feature>
<feature type="transmembrane region" description="Helical" evidence="8">
    <location>
        <begin position="38"/>
        <end position="54"/>
    </location>
</feature>
<keyword evidence="3" id="KW-0328">Glycosyltransferase</keyword>
<evidence type="ECO:0000256" key="5">
    <source>
        <dbReference type="ARBA" id="ARBA00022692"/>
    </source>
</evidence>
<feature type="transmembrane region" description="Helical" evidence="8">
    <location>
        <begin position="224"/>
        <end position="252"/>
    </location>
</feature>
<feature type="transmembrane region" description="Helical" evidence="8">
    <location>
        <begin position="66"/>
        <end position="85"/>
    </location>
</feature>
<dbReference type="EMBL" id="QXLS01000001">
    <property type="protein sequence ID" value="RKA10633.1"/>
    <property type="molecule type" value="Genomic_DNA"/>
</dbReference>
<feature type="transmembrane region" description="Helical" evidence="8">
    <location>
        <begin position="202"/>
        <end position="218"/>
    </location>
</feature>
<feature type="domain" description="Glycosyltransferase RgtA/B/C/D-like" evidence="9">
    <location>
        <begin position="155"/>
        <end position="281"/>
    </location>
</feature>
<evidence type="ECO:0000256" key="8">
    <source>
        <dbReference type="SAM" id="Phobius"/>
    </source>
</evidence>
<dbReference type="Proteomes" id="UP000365297">
    <property type="component" value="Unassembled WGS sequence"/>
</dbReference>
<dbReference type="Proteomes" id="UP000528151">
    <property type="component" value="Unassembled WGS sequence"/>
</dbReference>
<proteinExistence type="predicted"/>
<feature type="transmembrane region" description="Helical" evidence="8">
    <location>
        <begin position="7"/>
        <end position="26"/>
    </location>
</feature>
<reference evidence="12 13" key="1">
    <citation type="journal article" date="2018" name="BMC Genomics">
        <title>Genes significantly associated with lineage II food isolates of Listeria monocytogenes.</title>
        <authorList>
            <person name="Pirone-Davies C."/>
            <person name="Chen Y."/>
            <person name="Pightling A."/>
            <person name="Ryan G."/>
            <person name="Wang Y."/>
            <person name="Yao K."/>
            <person name="Hoffmann M."/>
            <person name="Allard M.W."/>
        </authorList>
    </citation>
    <scope>NUCLEOTIDE SEQUENCE [LARGE SCALE GENOMIC DNA]</scope>
    <source>
        <strain evidence="12 13">PNUSAL000550</strain>
    </source>
</reference>
<dbReference type="AlphaFoldDB" id="A0A0B8QY53"/>
<feature type="transmembrane region" description="Helical" evidence="8">
    <location>
        <begin position="488"/>
        <end position="507"/>
    </location>
</feature>
<feature type="transmembrane region" description="Helical" evidence="8">
    <location>
        <begin position="672"/>
        <end position="692"/>
    </location>
</feature>
<evidence type="ECO:0000259" key="9">
    <source>
        <dbReference type="Pfam" id="PF13231"/>
    </source>
</evidence>
<sequence>MKNRLAYIFNAFFILIFGYLLCISIFKPLEISFNHPSIFILFSAAALLVLIGFYQFSTRLNTKGDGVITIFLVSLIILTQIYLLFSLQMNSYADAFLIKGEALNMLSNGGHATTQNYFLMYPNNIFITIIRYWLYSVGGTLGITNTYLLESAFLFVCMNITIFVLYWIVRKENGNKFGNIYLLIVLFCVPLFGYIWYFYTDTLVLPFTALIALFYYLYTKSSKWWYFIIIGLLFAVGYQIKPNIIILLPAMLIHLCFIRNWRKILLNTVIVAICFFGLSTVFTPIAESYDFKKDPTIEFPQTHWIMMGLGDPAGRYNSNDVAYTSQFKTKEEKEEANIEKIKERIEEHGPLGLIKLFDNKVLNTWTDGTRAYTWYVNAALDYPAPYDYFFGDKRVVTELPAQLFHIINLFLICLGALRFYKKREFDMSFFVNISLVGVWLFHLFWEANQRYIMFITPLMILSSIYGFKFIVESLYTKKFDLKKGLRKGFLIASFCVFLLSTVAFAFIGNSVAGESQDINKYLVKQSYAHIDLPVTSKQIVKQTFNVDSPFNSIQIAVLKEPDEASKYRLKVVDKTNKKDIYDEVIAGSDFVEATNYQINVNEKPKGKTEYVIEVYQVENKNPEKPLVLGTYTPDAVDLYPYGALYVNGVKKEKQDMGFTVSHVASEPIIPKYVSAIFDLGVIIIFAGTYYVFRRKTGDNR</sequence>
<evidence type="ECO:0000256" key="3">
    <source>
        <dbReference type="ARBA" id="ARBA00022676"/>
    </source>
</evidence>
<reference evidence="14 15" key="2">
    <citation type="submission" date="2018-06" db="EMBL/GenBank/DDBJ databases">
        <authorList>
            <consortium name="GenomeTrakr: Next Generation Sequencing Network for Food Pathogen Tracability"/>
        </authorList>
    </citation>
    <scope>NUCLEOTIDE SEQUENCE [LARGE SCALE GENOMIC DNA]</scope>
    <source>
        <strain evidence="11 15">CFSAN063727</strain>
        <strain evidence="10 14">FDA00007096</strain>
    </source>
</reference>
<feature type="transmembrane region" description="Helical" evidence="8">
    <location>
        <begin position="117"/>
        <end position="135"/>
    </location>
</feature>
<dbReference type="EMBL" id="AAAIXK010000001">
    <property type="protein sequence ID" value="EAC5548966.1"/>
    <property type="molecule type" value="Genomic_DNA"/>
</dbReference>
<evidence type="ECO:0000313" key="13">
    <source>
        <dbReference type="Proteomes" id="UP000272537"/>
    </source>
</evidence>
<dbReference type="EMBL" id="AABBZO010000017">
    <property type="protein sequence ID" value="EAG4463199.1"/>
    <property type="molecule type" value="Genomic_DNA"/>
</dbReference>
<gene>
    <name evidence="10" type="ORF">ARY78_00800</name>
    <name evidence="11" type="ORF">CA369_12930</name>
    <name evidence="12" type="ORF">DYZ80_00160</name>
</gene>
<evidence type="ECO:0000313" key="15">
    <source>
        <dbReference type="Proteomes" id="UP000528151"/>
    </source>
</evidence>
<comment type="caution">
    <text evidence="10">The sequence shown here is derived from an EMBL/GenBank/DDBJ whole genome shotgun (WGS) entry which is preliminary data.</text>
</comment>
<feature type="transmembrane region" description="Helical" evidence="8">
    <location>
        <begin position="180"/>
        <end position="197"/>
    </location>
</feature>
<dbReference type="OMA" id="FLILWET"/>
<dbReference type="GO" id="GO:0016763">
    <property type="term" value="F:pentosyltransferase activity"/>
    <property type="evidence" value="ECO:0007669"/>
    <property type="project" value="TreeGrafter"/>
</dbReference>
<evidence type="ECO:0000313" key="11">
    <source>
        <dbReference type="EMBL" id="EAG4463199.1"/>
    </source>
</evidence>
<feature type="transmembrane region" description="Helical" evidence="8">
    <location>
        <begin position="451"/>
        <end position="467"/>
    </location>
</feature>
<feature type="transmembrane region" description="Helical" evidence="8">
    <location>
        <begin position="147"/>
        <end position="168"/>
    </location>
</feature>
<evidence type="ECO:0000256" key="4">
    <source>
        <dbReference type="ARBA" id="ARBA00022679"/>
    </source>
</evidence>
<keyword evidence="7 8" id="KW-0472">Membrane</keyword>
<keyword evidence="5 8" id="KW-0812">Transmembrane</keyword>
<comment type="subcellular location">
    <subcellularLocation>
        <location evidence="1">Cell membrane</location>
        <topology evidence="1">Multi-pass membrane protein</topology>
    </subcellularLocation>
</comment>
<evidence type="ECO:0000256" key="2">
    <source>
        <dbReference type="ARBA" id="ARBA00022475"/>
    </source>
</evidence>
<dbReference type="Proteomes" id="UP000272537">
    <property type="component" value="Unassembled WGS sequence"/>
</dbReference>
<dbReference type="Pfam" id="PF13231">
    <property type="entry name" value="PMT_2"/>
    <property type="match status" value="1"/>
</dbReference>
<evidence type="ECO:0000313" key="12">
    <source>
        <dbReference type="EMBL" id="RKA10633.1"/>
    </source>
</evidence>
<dbReference type="GO" id="GO:0009103">
    <property type="term" value="P:lipopolysaccharide biosynthetic process"/>
    <property type="evidence" value="ECO:0007669"/>
    <property type="project" value="UniProtKB-ARBA"/>
</dbReference>
<dbReference type="InterPro" id="IPR038731">
    <property type="entry name" value="RgtA/B/C-like"/>
</dbReference>
<evidence type="ECO:0000256" key="7">
    <source>
        <dbReference type="ARBA" id="ARBA00023136"/>
    </source>
</evidence>
<evidence type="ECO:0000256" key="1">
    <source>
        <dbReference type="ARBA" id="ARBA00004651"/>
    </source>
</evidence>
<evidence type="ECO:0000256" key="6">
    <source>
        <dbReference type="ARBA" id="ARBA00022989"/>
    </source>
</evidence>
<protein>
    <recommendedName>
        <fullName evidence="9">Glycosyltransferase RgtA/B/C/D-like domain-containing protein</fullName>
    </recommendedName>
</protein>
<keyword evidence="4" id="KW-0808">Transferase</keyword>
<dbReference type="KEGG" id="lmok:CQ02_05610"/>
<evidence type="ECO:0000313" key="10">
    <source>
        <dbReference type="EMBL" id="EAC5548966.1"/>
    </source>
</evidence>
<name>A0A0B8QY53_LISMN</name>
<dbReference type="PANTHER" id="PTHR33908:SF11">
    <property type="entry name" value="MEMBRANE PROTEIN"/>
    <property type="match status" value="1"/>
</dbReference>
<feature type="transmembrane region" description="Helical" evidence="8">
    <location>
        <begin position="403"/>
        <end position="420"/>
    </location>
</feature>
<accession>A0A0B8QY53</accession>
<organism evidence="10 14">
    <name type="scientific">Listeria monocytogenes</name>
    <dbReference type="NCBI Taxonomy" id="1639"/>
    <lineage>
        <taxon>Bacteria</taxon>
        <taxon>Bacillati</taxon>
        <taxon>Bacillota</taxon>
        <taxon>Bacilli</taxon>
        <taxon>Bacillales</taxon>
        <taxon>Listeriaceae</taxon>
        <taxon>Listeria</taxon>
    </lineage>
</organism>
<feature type="transmembrane region" description="Helical" evidence="8">
    <location>
        <begin position="264"/>
        <end position="286"/>
    </location>
</feature>
<dbReference type="InterPro" id="IPR050297">
    <property type="entry name" value="LipidA_mod_glycosyltrf_83"/>
</dbReference>
<dbReference type="PANTHER" id="PTHR33908">
    <property type="entry name" value="MANNOSYLTRANSFERASE YKCB-RELATED"/>
    <property type="match status" value="1"/>
</dbReference>
<dbReference type="RefSeq" id="WP_010958841.1">
    <property type="nucleotide sequence ID" value="NC_021825.2"/>
</dbReference>
<keyword evidence="2" id="KW-1003">Cell membrane</keyword>
<evidence type="ECO:0000313" key="14">
    <source>
        <dbReference type="Proteomes" id="UP000365297"/>
    </source>
</evidence>
<keyword evidence="6 8" id="KW-1133">Transmembrane helix</keyword>
<dbReference type="GO" id="GO:0005886">
    <property type="term" value="C:plasma membrane"/>
    <property type="evidence" value="ECO:0007669"/>
    <property type="project" value="UniProtKB-SubCell"/>
</dbReference>